<evidence type="ECO:0000256" key="1">
    <source>
        <dbReference type="SAM" id="Phobius"/>
    </source>
</evidence>
<dbReference type="Proteomes" id="UP000037392">
    <property type="component" value="Unassembled WGS sequence"/>
</dbReference>
<reference evidence="2 3" key="1">
    <citation type="submission" date="2011-04" db="EMBL/GenBank/DDBJ databases">
        <title>The Genome Sequence of Clostridium citroniae WAL-19142.</title>
        <authorList>
            <consortium name="The Broad Institute Genome Sequencing Platform"/>
            <person name="Earl A."/>
            <person name="Ward D."/>
            <person name="Feldgarden M."/>
            <person name="Gevers D."/>
            <person name="Warren Y.A."/>
            <person name="Tyrrell K.L."/>
            <person name="Citron D.M."/>
            <person name="Goldstein E.J."/>
            <person name="Daigneault M."/>
            <person name="Allen-Vercoe E."/>
            <person name="Young S.K."/>
            <person name="Zeng Q."/>
            <person name="Gargeya S."/>
            <person name="Fitzgerald M."/>
            <person name="Haas B."/>
            <person name="Abouelleil A."/>
            <person name="Alvarado L."/>
            <person name="Arachchi H.M."/>
            <person name="Berlin A."/>
            <person name="Brown A."/>
            <person name="Chapman S.B."/>
            <person name="Chen Z."/>
            <person name="Dunbar C."/>
            <person name="Freedman E."/>
            <person name="Gearin G."/>
            <person name="Gellesch M."/>
            <person name="Goldberg J."/>
            <person name="Griggs A."/>
            <person name="Gujja S."/>
            <person name="Heilman E.R."/>
            <person name="Heiman D."/>
            <person name="Howarth C."/>
            <person name="Larson L."/>
            <person name="Lui A."/>
            <person name="MacDonald P.J."/>
            <person name="Mehta T."/>
            <person name="Montmayeur A."/>
            <person name="Murphy C."/>
            <person name="Neiman D."/>
            <person name="Pearson M."/>
            <person name="Priest M."/>
            <person name="Roberts A."/>
            <person name="Saif S."/>
            <person name="Shea T."/>
            <person name="Shenoy N."/>
            <person name="Sisk P."/>
            <person name="Stolte C."/>
            <person name="Sykes S."/>
            <person name="White J."/>
            <person name="Yandava C."/>
            <person name="Wortman J."/>
            <person name="Nusbaum C."/>
            <person name="Birren B."/>
        </authorList>
    </citation>
    <scope>NUCLEOTIDE SEQUENCE [LARGE SCALE GENOMIC DNA]</scope>
    <source>
        <strain evidence="2 3">WAL-19142</strain>
    </source>
</reference>
<gene>
    <name evidence="2" type="ORF">HMPREF9470_03305</name>
</gene>
<keyword evidence="1" id="KW-0812">Transmembrane</keyword>
<comment type="caution">
    <text evidence="2">The sequence shown here is derived from an EMBL/GenBank/DDBJ whole genome shotgun (WGS) entry which is preliminary data.</text>
</comment>
<protein>
    <recommendedName>
        <fullName evidence="4">Transporter</fullName>
    </recommendedName>
</protein>
<proteinExistence type="predicted"/>
<organism evidence="2 3">
    <name type="scientific">[Clostridium] citroniae WAL-19142</name>
    <dbReference type="NCBI Taxonomy" id="742734"/>
    <lineage>
        <taxon>Bacteria</taxon>
        <taxon>Bacillati</taxon>
        <taxon>Bacillota</taxon>
        <taxon>Clostridia</taxon>
        <taxon>Lachnospirales</taxon>
        <taxon>Lachnospiraceae</taxon>
        <taxon>Enterocloster</taxon>
    </lineage>
</organism>
<name>A0A0J9ERD6_9FIRM</name>
<keyword evidence="1" id="KW-0472">Membrane</keyword>
<dbReference type="GeneID" id="93162163"/>
<feature type="transmembrane region" description="Helical" evidence="1">
    <location>
        <begin position="93"/>
        <end position="115"/>
    </location>
</feature>
<sequence>MNHNIAALYTKLSSLLELCVGAILLAAILVGALLLAVDLTGTLISNPRLLDLNQSLGDALSLVVGIEFVKMLVKHTPEAVVEVLLFAIAREMVVVHSGSLETLMGVTAVGIIFLIRKYLCPPVSGEGTMGN</sequence>
<evidence type="ECO:0000313" key="2">
    <source>
        <dbReference type="EMBL" id="KMW18395.1"/>
    </source>
</evidence>
<accession>A0A0J9ERD6</accession>
<dbReference type="AlphaFoldDB" id="A0A0J9ERD6"/>
<evidence type="ECO:0000313" key="3">
    <source>
        <dbReference type="Proteomes" id="UP000037392"/>
    </source>
</evidence>
<feature type="transmembrane region" description="Helical" evidence="1">
    <location>
        <begin position="20"/>
        <end position="44"/>
    </location>
</feature>
<dbReference type="OrthoDB" id="362826at2"/>
<dbReference type="PATRIC" id="fig|742734.4.peg.3539"/>
<dbReference type="EMBL" id="ADLK01000024">
    <property type="protein sequence ID" value="KMW18395.1"/>
    <property type="molecule type" value="Genomic_DNA"/>
</dbReference>
<keyword evidence="1" id="KW-1133">Transmembrane helix</keyword>
<evidence type="ECO:0008006" key="4">
    <source>
        <dbReference type="Google" id="ProtNLM"/>
    </source>
</evidence>
<dbReference type="RefSeq" id="WP_007859067.1">
    <property type="nucleotide sequence ID" value="NZ_KQ235879.1"/>
</dbReference>